<organism evidence="1 2">
    <name type="scientific">Paralvinella palmiformis</name>
    <dbReference type="NCBI Taxonomy" id="53620"/>
    <lineage>
        <taxon>Eukaryota</taxon>
        <taxon>Metazoa</taxon>
        <taxon>Spiralia</taxon>
        <taxon>Lophotrochozoa</taxon>
        <taxon>Annelida</taxon>
        <taxon>Polychaeta</taxon>
        <taxon>Sedentaria</taxon>
        <taxon>Canalipalpata</taxon>
        <taxon>Terebellida</taxon>
        <taxon>Terebelliformia</taxon>
        <taxon>Alvinellidae</taxon>
        <taxon>Paralvinella</taxon>
    </lineage>
</organism>
<keyword evidence="2" id="KW-1185">Reference proteome</keyword>
<dbReference type="Proteomes" id="UP001208570">
    <property type="component" value="Unassembled WGS sequence"/>
</dbReference>
<sequence>MSAFDAIKALTSKIHKMFNDGNLDGIPATYTENAVIYMNEENPITGRQDHRRHQAIFVSLAWVKSGHQYFFGLNTFLGITSANLAASTNTDFSVSTLALSQMSSTERTEILDNLSSRIRQYS</sequence>
<name>A0AAD9J4G4_9ANNE</name>
<protein>
    <submittedName>
        <fullName evidence="1">Uncharacterized protein</fullName>
    </submittedName>
</protein>
<reference evidence="1" key="1">
    <citation type="journal article" date="2023" name="Mol. Biol. Evol.">
        <title>Third-Generation Sequencing Reveals the Adaptive Role of the Epigenome in Three Deep-Sea Polychaetes.</title>
        <authorList>
            <person name="Perez M."/>
            <person name="Aroh O."/>
            <person name="Sun Y."/>
            <person name="Lan Y."/>
            <person name="Juniper S.K."/>
            <person name="Young C.R."/>
            <person name="Angers B."/>
            <person name="Qian P.Y."/>
        </authorList>
    </citation>
    <scope>NUCLEOTIDE SEQUENCE</scope>
    <source>
        <strain evidence="1">P08H-3</strain>
    </source>
</reference>
<evidence type="ECO:0000313" key="2">
    <source>
        <dbReference type="Proteomes" id="UP001208570"/>
    </source>
</evidence>
<dbReference type="InterPro" id="IPR032710">
    <property type="entry name" value="NTF2-like_dom_sf"/>
</dbReference>
<evidence type="ECO:0000313" key="1">
    <source>
        <dbReference type="EMBL" id="KAK2146506.1"/>
    </source>
</evidence>
<gene>
    <name evidence="1" type="ORF">LSH36_604g04090</name>
</gene>
<dbReference type="SUPFAM" id="SSF54427">
    <property type="entry name" value="NTF2-like"/>
    <property type="match status" value="1"/>
</dbReference>
<proteinExistence type="predicted"/>
<dbReference type="Gene3D" id="3.10.450.50">
    <property type="match status" value="1"/>
</dbReference>
<dbReference type="EMBL" id="JAODUP010000604">
    <property type="protein sequence ID" value="KAK2146506.1"/>
    <property type="molecule type" value="Genomic_DNA"/>
</dbReference>
<dbReference type="AlphaFoldDB" id="A0AAD9J4G4"/>
<comment type="caution">
    <text evidence="1">The sequence shown here is derived from an EMBL/GenBank/DDBJ whole genome shotgun (WGS) entry which is preliminary data.</text>
</comment>
<accession>A0AAD9J4G4</accession>